<name>A0A2H6LEP8_9NOSO</name>
<organism evidence="1 2">
    <name type="scientific">Nostoc cycadae WK-1</name>
    <dbReference type="NCBI Taxonomy" id="1861711"/>
    <lineage>
        <taxon>Bacteria</taxon>
        <taxon>Bacillati</taxon>
        <taxon>Cyanobacteriota</taxon>
        <taxon>Cyanophyceae</taxon>
        <taxon>Nostocales</taxon>
        <taxon>Nostocaceae</taxon>
        <taxon>Nostoc</taxon>
    </lineage>
</organism>
<dbReference type="AlphaFoldDB" id="A0A2H6LEP8"/>
<evidence type="ECO:0000313" key="2">
    <source>
        <dbReference type="Proteomes" id="UP000236527"/>
    </source>
</evidence>
<gene>
    <name evidence="1" type="ORF">NCWK1_1420</name>
</gene>
<comment type="caution">
    <text evidence="1">The sequence shown here is derived from an EMBL/GenBank/DDBJ whole genome shotgun (WGS) entry which is preliminary data.</text>
</comment>
<proteinExistence type="predicted"/>
<dbReference type="Proteomes" id="UP000236527">
    <property type="component" value="Unassembled WGS sequence"/>
</dbReference>
<evidence type="ECO:0000313" key="1">
    <source>
        <dbReference type="EMBL" id="GBE91694.1"/>
    </source>
</evidence>
<protein>
    <submittedName>
        <fullName evidence="1">Twin-arginine translocation protein TatB</fullName>
    </submittedName>
</protein>
<reference evidence="2" key="1">
    <citation type="journal article" date="2018" name="Genome Announc.">
        <title>Draft Genome Sequence of the Nitrogen-Fixing and Hormogonia-Inducing Cyanobacterium Nostoc cycadae Strain WK-1, Isolated from the Coralloid Roots of Cycas revoluta.</title>
        <authorList>
            <person name="Kanesaki Y."/>
            <person name="Hirose M."/>
            <person name="Hirose Y."/>
            <person name="Fujisawa T."/>
            <person name="Nakamura Y."/>
            <person name="Watanabe S."/>
            <person name="Matsunaga S."/>
            <person name="Uchida H."/>
            <person name="Murakami A."/>
        </authorList>
    </citation>
    <scope>NUCLEOTIDE SEQUENCE [LARGE SCALE GENOMIC DNA]</scope>
    <source>
        <strain evidence="2">WK-1</strain>
    </source>
</reference>
<dbReference type="RefSeq" id="WP_103124269.1">
    <property type="nucleotide sequence ID" value="NZ_DF978424.1"/>
</dbReference>
<accession>A0A2H6LEP8</accession>
<sequence>MSVEQLTEELYFNGIDGASGSYLLPPLTPEQVARIAQGEEFDPLELSELQQKDPRYQEGHFAPMEGVDPKNLAETGWGVIFAFNADPAIKEALKELLQHRQRQATQKHEHYYQEYIGPKGYRPGESKNQFLSRHGVGPGPADPDKMPYYLLIVGDPEAIPYRFQYQLDVQYAVGRIYFDTPEEYAQYARSVVQAETTNLSLPRRASFFGVRNAADQATQLSAENLVQPLAEWMLNEQKDNEWTVNSILAEEATKARLGRLLGGEETPALLFTASHGMGFPNGHEKQLRHQGALLCQDWPGPLTWREAIPEDFYFSADDIGKDARLLGLIAFHFACYGAGTPKLDEFAHQKNSNQRLEIAPKSFIAPLPRRLLSHPNGGALAVIGHVERAWGCSFVWEKTGKQLAVFQSTLKRLLDGHPVGSAVEYFNERYAELSSDLSTELEEIKYGAMANPVSLSGMWTANNDARSYAIIGDPAVRLVVGNNSTGDRSVIESIKLPAAPATPQTSTDTPALQQAQTNLTQALEQFVKAVDQTSGDRTQKLQVTVSTVMSLLETLKKLG</sequence>
<keyword evidence="2" id="KW-1185">Reference proteome</keyword>
<dbReference type="EMBL" id="BDGE01000023">
    <property type="protein sequence ID" value="GBE91694.1"/>
    <property type="molecule type" value="Genomic_DNA"/>
</dbReference>